<organism evidence="2 3">
    <name type="scientific">Flavilitoribacter nigricans (strain ATCC 23147 / DSM 23189 / NBRC 102662 / NCIMB 1420 / SS-2)</name>
    <name type="common">Lewinella nigricans</name>
    <dbReference type="NCBI Taxonomy" id="1122177"/>
    <lineage>
        <taxon>Bacteria</taxon>
        <taxon>Pseudomonadati</taxon>
        <taxon>Bacteroidota</taxon>
        <taxon>Saprospiria</taxon>
        <taxon>Saprospirales</taxon>
        <taxon>Lewinellaceae</taxon>
        <taxon>Flavilitoribacter</taxon>
    </lineage>
</organism>
<feature type="region of interest" description="Disordered" evidence="1">
    <location>
        <begin position="603"/>
        <end position="641"/>
    </location>
</feature>
<dbReference type="AlphaFoldDB" id="A0A2D0NH64"/>
<dbReference type="RefSeq" id="WP_099148867.1">
    <property type="nucleotide sequence ID" value="NZ_PDUD01000006.1"/>
</dbReference>
<gene>
    <name evidence="2" type="ORF">CRP01_04760</name>
</gene>
<dbReference type="Proteomes" id="UP000223913">
    <property type="component" value="Unassembled WGS sequence"/>
</dbReference>
<dbReference type="OrthoDB" id="5483139at2"/>
<reference evidence="2 3" key="1">
    <citation type="submission" date="2017-10" db="EMBL/GenBank/DDBJ databases">
        <title>The draft genome sequence of Lewinella nigricans NBRC 102662.</title>
        <authorList>
            <person name="Wang K."/>
        </authorList>
    </citation>
    <scope>NUCLEOTIDE SEQUENCE [LARGE SCALE GENOMIC DNA]</scope>
    <source>
        <strain evidence="2 3">NBRC 102662</strain>
    </source>
</reference>
<feature type="compositionally biased region" description="Low complexity" evidence="1">
    <location>
        <begin position="619"/>
        <end position="634"/>
    </location>
</feature>
<dbReference type="EMBL" id="PDUD01000006">
    <property type="protein sequence ID" value="PHN07758.1"/>
    <property type="molecule type" value="Genomic_DNA"/>
</dbReference>
<name>A0A2D0NH64_FLAN2</name>
<evidence type="ECO:0000256" key="1">
    <source>
        <dbReference type="SAM" id="MobiDB-lite"/>
    </source>
</evidence>
<keyword evidence="3" id="KW-1185">Reference proteome</keyword>
<proteinExistence type="predicted"/>
<protein>
    <recommendedName>
        <fullName evidence="4">8-amino-7-oxononanoate synthase</fullName>
    </recommendedName>
</protein>
<evidence type="ECO:0008006" key="4">
    <source>
        <dbReference type="Google" id="ProtNLM"/>
    </source>
</evidence>
<accession>A0A2D0NH64</accession>
<evidence type="ECO:0000313" key="2">
    <source>
        <dbReference type="EMBL" id="PHN07758.1"/>
    </source>
</evidence>
<sequence>MDHNSQLVIIPETVKKGSLVTIRLIDQPDPLGDERPYQLRLGPEEFEELSPEKFTKQANANLYTWEIDTSNLEARGFTLDIVNGDDIINTGTLTVTPASNEVGVALKSTDRPRSTDLPLWIKILRSSKRLSFNNYLDYMDLLFCGPGPQENNLRSNLIRNVKNRFLPFNDTDSYRTLKAATEAFVMTNCEIDVSPTGTMDVFNEGEIDDLIEERVFNIADAPPEYNQIWNEYIVQIQQADPNNQAIKDIFTIPYLYLVRDKLNDLPLKLTAIDQILDNIEKPVYTGKSKKRVSSEASTTPRGIVQSTCKGLIVSKLNNPCFLELIWSYWHEEAMLVQVLNVITRRFQNIRGSGKNDPLAGLHIDPLQPLNNLIWGYVQDEQHRLSVVRRAYEYDHHYGFSIKGKAINDFRPADSRSRFIEAFHKLLNLCSQFYKQEDNKTIQADAFPIRNSLREVHLILAEGAHNGYGDLPSTARIEMLMQQYLLARPEFRQFIPSRNMVAYPEPWMDRVASVNKMMDWTGTSIIHFNNLAIFGEQLLLSIRFGSWSITNTSANQAAIWANFWRQAVQEYIHAYHAVTGIDLAAERTMVTDVDTRPPSYHLAKRLSEQQNGNGKPAAASGSSTRSGKTTTSTNGKVKKESW</sequence>
<comment type="caution">
    <text evidence="2">The sequence shown here is derived from an EMBL/GenBank/DDBJ whole genome shotgun (WGS) entry which is preliminary data.</text>
</comment>
<evidence type="ECO:0000313" key="3">
    <source>
        <dbReference type="Proteomes" id="UP000223913"/>
    </source>
</evidence>